<dbReference type="Gene3D" id="4.10.375.10">
    <property type="entry name" value="Lipoxygenase-1, Domain 2"/>
    <property type="match status" value="1"/>
</dbReference>
<comment type="similarity">
    <text evidence="2 13">Belongs to the lipoxygenase family.</text>
</comment>
<sequence>MWFWCFCSLWDCLTGKNKEANGRITGSVMLMKKNVLDPNNYNASLLDRAHELLDGSVSFQLVSSTHTDPATGKGKVGKAANLEEWVPTMRTVVAGESNFKIHFEWDESQGIPGAVIVKNNHDSEFLLKTLTLEDVPGKGKLHFVCNSWIYPQSHYTYDRIFFTNETYLPSKMPLPLKPYREQELVNLRGDHDVKCPLKESDRVYDYAVYNDLGNPDKDKDHARPVLGGSEHPYPRRGRTSRHPTEKDPESESRLSVPEILEDLVGFVHIYVPRDERFGHLKLSDFRSFSIISTGQFLFFELKKIFDKTPNEFDSFEDTFNLYDARELENEGMVQGMLENLRQKFLENLRQKIPFEFIKEWFPIEGHVFRFPTPLVLNYNKFAWRTDEEFGREMLAGPNPMVIRHLQEFPPTSNLDPTQYGNQRSTIKEEHILENLEGLTVSEALRENRLFILDHHDVFMPHLADINALKETCVYATRTLLFLKEDGTIKPLAIELSLPHPHEFPKGAVSKVYTPASEGTVEGSIWQLAKAYAAVNDSGYHQLISHWLNTHAVIEPFIIATHRQLSITHPIHKLLSPHYRDTMYINALARQILINAGGFFEHTVFPQKYALTMSSDVYKSWKLTEQGLPDDLIKRGVAVEDPSSPNKLRLLIKDYPYAVDGLAVWSAIESWVNEYCSLYYPEDLDVKSDIELQAWWNEIREVGHGDKKDEEWWLKMHTFKELTKTCTTIIWVASALHAAVNFGQYPYAGYLPNRPTISRKKMPEPDDHELKEHPEKVFLNTITSQLQTIIGISLIEILSRHSSDEVYLGQRDTPEWTSDENALDAFHRFSERLIEIEKKITKLNDEDDLKNRKGPVNFPYTLLYPNTSDKSKTGGLVPKGIPNSVSI</sequence>
<evidence type="ECO:0000259" key="16">
    <source>
        <dbReference type="PROSITE" id="PS50095"/>
    </source>
</evidence>
<keyword evidence="5 14" id="KW-0925">Oxylipin biosynthesis</keyword>
<dbReference type="InterPro" id="IPR013819">
    <property type="entry name" value="LipOase_C"/>
</dbReference>
<dbReference type="CDD" id="cd01751">
    <property type="entry name" value="PLAT_LH2"/>
    <property type="match status" value="1"/>
</dbReference>
<dbReference type="FunFam" id="3.10.450.60:FF:000002">
    <property type="entry name" value="Lipoxygenase"/>
    <property type="match status" value="1"/>
</dbReference>
<dbReference type="UniPathway" id="UPA00382"/>
<dbReference type="PROSITE" id="PS00711">
    <property type="entry name" value="LIPOXYGENASE_1"/>
    <property type="match status" value="1"/>
</dbReference>
<dbReference type="Pfam" id="PF00305">
    <property type="entry name" value="Lipoxygenase"/>
    <property type="match status" value="1"/>
</dbReference>
<dbReference type="InterPro" id="IPR042057">
    <property type="entry name" value="Lipoxy_PLAT/LH2"/>
</dbReference>
<evidence type="ECO:0000256" key="4">
    <source>
        <dbReference type="ARBA" id="ARBA00022723"/>
    </source>
</evidence>
<dbReference type="SUPFAM" id="SSF49723">
    <property type="entry name" value="Lipase/lipooxygenase domain (PLAT/LH2 domain)"/>
    <property type="match status" value="1"/>
</dbReference>
<comment type="cofactor">
    <cofactor evidence="1 13">
        <name>Fe cation</name>
        <dbReference type="ChEBI" id="CHEBI:24875"/>
    </cofactor>
</comment>
<name>A0A833RAX1_9POAL</name>
<keyword evidence="6" id="KW-0276">Fatty acid metabolism</keyword>
<dbReference type="InterPro" id="IPR001024">
    <property type="entry name" value="PLAT/LH2_dom"/>
</dbReference>
<evidence type="ECO:0000256" key="11">
    <source>
        <dbReference type="ARBA" id="ARBA00023160"/>
    </source>
</evidence>
<feature type="domain" description="Lipoxygenase" evidence="17">
    <location>
        <begin position="166"/>
        <end position="886"/>
    </location>
</feature>
<keyword evidence="19" id="KW-1185">Reference proteome</keyword>
<dbReference type="InterPro" id="IPR001246">
    <property type="entry name" value="LipOase_plant"/>
</dbReference>
<dbReference type="InterPro" id="IPR020833">
    <property type="entry name" value="LipOase_Fe_BS"/>
</dbReference>
<dbReference type="GO" id="GO:0034440">
    <property type="term" value="P:lipid oxidation"/>
    <property type="evidence" value="ECO:0007669"/>
    <property type="project" value="InterPro"/>
</dbReference>
<feature type="region of interest" description="Disordered" evidence="15">
    <location>
        <begin position="214"/>
        <end position="254"/>
    </location>
</feature>
<evidence type="ECO:0000256" key="12">
    <source>
        <dbReference type="PROSITE-ProRule" id="PRU00152"/>
    </source>
</evidence>
<evidence type="ECO:0000256" key="8">
    <source>
        <dbReference type="ARBA" id="ARBA00023002"/>
    </source>
</evidence>
<feature type="domain" description="PLAT" evidence="16">
    <location>
        <begin position="39"/>
        <end position="163"/>
    </location>
</feature>
<dbReference type="InterPro" id="IPR000907">
    <property type="entry name" value="LipOase"/>
</dbReference>
<proteinExistence type="inferred from homology"/>
<dbReference type="GO" id="GO:0031408">
    <property type="term" value="P:oxylipin biosynthetic process"/>
    <property type="evidence" value="ECO:0007669"/>
    <property type="project" value="UniProtKB-UniRule"/>
</dbReference>
<dbReference type="InterPro" id="IPR036226">
    <property type="entry name" value="LipOase_C_sf"/>
</dbReference>
<evidence type="ECO:0000313" key="19">
    <source>
        <dbReference type="Proteomes" id="UP000623129"/>
    </source>
</evidence>
<dbReference type="Pfam" id="PF01477">
    <property type="entry name" value="PLAT"/>
    <property type="match status" value="1"/>
</dbReference>
<keyword evidence="4 13" id="KW-0479">Metal-binding</keyword>
<feature type="compositionally biased region" description="Basic and acidic residues" evidence="15">
    <location>
        <begin position="242"/>
        <end position="252"/>
    </location>
</feature>
<evidence type="ECO:0000256" key="9">
    <source>
        <dbReference type="ARBA" id="ARBA00023004"/>
    </source>
</evidence>
<comment type="caution">
    <text evidence="18">The sequence shown here is derived from an EMBL/GenBank/DDBJ whole genome shotgun (WGS) entry which is preliminary data.</text>
</comment>
<organism evidence="18 19">
    <name type="scientific">Carex littledalei</name>
    <dbReference type="NCBI Taxonomy" id="544730"/>
    <lineage>
        <taxon>Eukaryota</taxon>
        <taxon>Viridiplantae</taxon>
        <taxon>Streptophyta</taxon>
        <taxon>Embryophyta</taxon>
        <taxon>Tracheophyta</taxon>
        <taxon>Spermatophyta</taxon>
        <taxon>Magnoliopsida</taxon>
        <taxon>Liliopsida</taxon>
        <taxon>Poales</taxon>
        <taxon>Cyperaceae</taxon>
        <taxon>Cyperoideae</taxon>
        <taxon>Cariceae</taxon>
        <taxon>Carex</taxon>
        <taxon>Carex subgen. Euthyceras</taxon>
    </lineage>
</organism>
<dbReference type="GO" id="GO:0006633">
    <property type="term" value="P:fatty acid biosynthetic process"/>
    <property type="evidence" value="ECO:0007669"/>
    <property type="project" value="UniProtKB-KW"/>
</dbReference>
<evidence type="ECO:0000256" key="5">
    <source>
        <dbReference type="ARBA" id="ARBA00022767"/>
    </source>
</evidence>
<evidence type="ECO:0000259" key="17">
    <source>
        <dbReference type="PROSITE" id="PS51393"/>
    </source>
</evidence>
<dbReference type="EMBL" id="SWLB01000007">
    <property type="protein sequence ID" value="KAF3336258.1"/>
    <property type="molecule type" value="Genomic_DNA"/>
</dbReference>
<comment type="caution">
    <text evidence="12">Lacks conserved residue(s) required for the propagation of feature annotation.</text>
</comment>
<keyword evidence="10" id="KW-0443">Lipid metabolism</keyword>
<evidence type="ECO:0000256" key="14">
    <source>
        <dbReference type="RuleBase" id="RU003975"/>
    </source>
</evidence>
<evidence type="ECO:0000256" key="6">
    <source>
        <dbReference type="ARBA" id="ARBA00022832"/>
    </source>
</evidence>
<dbReference type="InterPro" id="IPR020834">
    <property type="entry name" value="LipOase_CS"/>
</dbReference>
<protein>
    <recommendedName>
        <fullName evidence="14">Lipoxygenase</fullName>
        <ecNumber evidence="14">1.13.11.-</ecNumber>
    </recommendedName>
</protein>
<dbReference type="Gene3D" id="1.20.245.10">
    <property type="entry name" value="Lipoxygenase-1, Domain 5"/>
    <property type="match status" value="1"/>
</dbReference>
<dbReference type="InterPro" id="IPR027433">
    <property type="entry name" value="Lipoxygenase_dom_3"/>
</dbReference>
<evidence type="ECO:0000256" key="15">
    <source>
        <dbReference type="SAM" id="MobiDB-lite"/>
    </source>
</evidence>
<evidence type="ECO:0000256" key="13">
    <source>
        <dbReference type="RuleBase" id="RU003974"/>
    </source>
</evidence>
<dbReference type="PANTHER" id="PTHR11771">
    <property type="entry name" value="LIPOXYGENASE"/>
    <property type="match status" value="1"/>
</dbReference>
<comment type="pathway">
    <text evidence="14">Lipid metabolism; oxylipin biosynthesis.</text>
</comment>
<dbReference type="FunFam" id="1.20.245.10:FF:000002">
    <property type="entry name" value="Lipoxygenase"/>
    <property type="match status" value="1"/>
</dbReference>
<dbReference type="SMART" id="SM00308">
    <property type="entry name" value="LH2"/>
    <property type="match status" value="1"/>
</dbReference>
<dbReference type="PROSITE" id="PS00081">
    <property type="entry name" value="LIPOXYGENASE_2"/>
    <property type="match status" value="1"/>
</dbReference>
<evidence type="ECO:0000256" key="3">
    <source>
        <dbReference type="ARBA" id="ARBA00022516"/>
    </source>
</evidence>
<dbReference type="PROSITE" id="PS50095">
    <property type="entry name" value="PLAT"/>
    <property type="match status" value="1"/>
</dbReference>
<dbReference type="AlphaFoldDB" id="A0A833RAX1"/>
<dbReference type="Gene3D" id="2.60.60.20">
    <property type="entry name" value="PLAT/LH2 domain"/>
    <property type="match status" value="1"/>
</dbReference>
<evidence type="ECO:0000256" key="7">
    <source>
        <dbReference type="ARBA" id="ARBA00022964"/>
    </source>
</evidence>
<keyword evidence="3 14" id="KW-0444">Lipid biosynthesis</keyword>
<evidence type="ECO:0000313" key="18">
    <source>
        <dbReference type="EMBL" id="KAF3336258.1"/>
    </source>
</evidence>
<evidence type="ECO:0000256" key="10">
    <source>
        <dbReference type="ARBA" id="ARBA00023098"/>
    </source>
</evidence>
<keyword evidence="8 13" id="KW-0560">Oxidoreductase</keyword>
<evidence type="ECO:0000256" key="2">
    <source>
        <dbReference type="ARBA" id="ARBA00009419"/>
    </source>
</evidence>
<dbReference type="GO" id="GO:0016702">
    <property type="term" value="F:oxidoreductase activity, acting on single donors with incorporation of molecular oxygen, incorporation of two atoms of oxygen"/>
    <property type="evidence" value="ECO:0007669"/>
    <property type="project" value="InterPro"/>
</dbReference>
<gene>
    <name evidence="18" type="ORF">FCM35_KLT18844</name>
</gene>
<dbReference type="SUPFAM" id="SSF48484">
    <property type="entry name" value="Lipoxigenase"/>
    <property type="match status" value="1"/>
</dbReference>
<keyword evidence="11 14" id="KW-0275">Fatty acid biosynthesis</keyword>
<keyword evidence="9 13" id="KW-0408">Iron</keyword>
<dbReference type="PRINTS" id="PR00468">
    <property type="entry name" value="PLTLPOXGNASE"/>
</dbReference>
<dbReference type="GO" id="GO:0046872">
    <property type="term" value="F:metal ion binding"/>
    <property type="evidence" value="ECO:0007669"/>
    <property type="project" value="UniProtKB-UniRule"/>
</dbReference>
<dbReference type="Gene3D" id="4.10.372.10">
    <property type="entry name" value="Lipoxygenase-1, Domain 3"/>
    <property type="match status" value="1"/>
</dbReference>
<comment type="function">
    <text evidence="14">Plant lipoxygenase may be involved in a number of diverse aspects of plant physiology including growth and development, pest resistance, and senescence or responses to wounding.</text>
</comment>
<dbReference type="Gene3D" id="3.10.450.60">
    <property type="match status" value="1"/>
</dbReference>
<dbReference type="OrthoDB" id="407298at2759"/>
<feature type="compositionally biased region" description="Basic and acidic residues" evidence="15">
    <location>
        <begin position="214"/>
        <end position="223"/>
    </location>
</feature>
<evidence type="ECO:0000256" key="1">
    <source>
        <dbReference type="ARBA" id="ARBA00001962"/>
    </source>
</evidence>
<dbReference type="PRINTS" id="PR00087">
    <property type="entry name" value="LIPOXYGENASE"/>
</dbReference>
<dbReference type="EC" id="1.13.11.-" evidence="14"/>
<keyword evidence="7 13" id="KW-0223">Dioxygenase</keyword>
<accession>A0A833RAX1</accession>
<reference evidence="18" key="1">
    <citation type="submission" date="2020-01" db="EMBL/GenBank/DDBJ databases">
        <title>Genome sequence of Kobresia littledalei, the first chromosome-level genome in the family Cyperaceae.</title>
        <authorList>
            <person name="Qu G."/>
        </authorList>
    </citation>
    <scope>NUCLEOTIDE SEQUENCE</scope>
    <source>
        <strain evidence="18">C.B.Clarke</strain>
        <tissue evidence="18">Leaf</tissue>
    </source>
</reference>
<dbReference type="Proteomes" id="UP000623129">
    <property type="component" value="Unassembled WGS sequence"/>
</dbReference>
<dbReference type="InterPro" id="IPR036392">
    <property type="entry name" value="PLAT/LH2_dom_sf"/>
</dbReference>
<dbReference type="PROSITE" id="PS51393">
    <property type="entry name" value="LIPOXYGENASE_3"/>
    <property type="match status" value="1"/>
</dbReference>